<keyword evidence="1" id="KW-0813">Transport</keyword>
<comment type="caution">
    <text evidence="4">The sequence shown here is derived from an EMBL/GenBank/DDBJ whole genome shotgun (WGS) entry which is preliminary data.</text>
</comment>
<evidence type="ECO:0000256" key="3">
    <source>
        <dbReference type="ARBA" id="ARBA00022840"/>
    </source>
</evidence>
<dbReference type="InterPro" id="IPR027417">
    <property type="entry name" value="P-loop_NTPase"/>
</dbReference>
<dbReference type="InterPro" id="IPR051782">
    <property type="entry name" value="ABC_Transporter_VariousFunc"/>
</dbReference>
<organism evidence="4 5">
    <name type="scientific">Streptococcus mitis</name>
    <dbReference type="NCBI Taxonomy" id="28037"/>
    <lineage>
        <taxon>Bacteria</taxon>
        <taxon>Bacillati</taxon>
        <taxon>Bacillota</taxon>
        <taxon>Bacilli</taxon>
        <taxon>Lactobacillales</taxon>
        <taxon>Streptococcaceae</taxon>
        <taxon>Streptococcus</taxon>
        <taxon>Streptococcus mitis group</taxon>
    </lineage>
</organism>
<evidence type="ECO:0000256" key="1">
    <source>
        <dbReference type="ARBA" id="ARBA00022448"/>
    </source>
</evidence>
<reference evidence="4 5" key="1">
    <citation type="submission" date="2018-11" db="EMBL/GenBank/DDBJ databases">
        <title>Species Designations Belie Phenotypic and Genotypic Heterogeneity in Oral Streptococci.</title>
        <authorList>
            <person name="Velsko I."/>
        </authorList>
    </citation>
    <scope>NUCLEOTIDE SEQUENCE [LARGE SCALE GENOMIC DNA]</scope>
    <source>
        <strain evidence="4 5">BCA12</strain>
    </source>
</reference>
<dbReference type="SMART" id="SM00382">
    <property type="entry name" value="AAA"/>
    <property type="match status" value="1"/>
</dbReference>
<name>A0A3R9IGC5_STRMT</name>
<dbReference type="GO" id="GO:0016887">
    <property type="term" value="F:ATP hydrolysis activity"/>
    <property type="evidence" value="ECO:0007669"/>
    <property type="project" value="InterPro"/>
</dbReference>
<evidence type="ECO:0000313" key="5">
    <source>
        <dbReference type="Proteomes" id="UP000277742"/>
    </source>
</evidence>
<dbReference type="Pfam" id="PF00005">
    <property type="entry name" value="ABC_tran"/>
    <property type="match status" value="1"/>
</dbReference>
<dbReference type="AlphaFoldDB" id="A0A3R9IGC5"/>
<dbReference type="GO" id="GO:0005524">
    <property type="term" value="F:ATP binding"/>
    <property type="evidence" value="ECO:0007669"/>
    <property type="project" value="UniProtKB-KW"/>
</dbReference>
<dbReference type="InterPro" id="IPR003439">
    <property type="entry name" value="ABC_transporter-like_ATP-bd"/>
</dbReference>
<dbReference type="Gene3D" id="3.40.50.300">
    <property type="entry name" value="P-loop containing nucleotide triphosphate hydrolases"/>
    <property type="match status" value="1"/>
</dbReference>
<dbReference type="RefSeq" id="WP_125417220.1">
    <property type="nucleotide sequence ID" value="NZ_CAMHLX010000001.1"/>
</dbReference>
<dbReference type="SUPFAM" id="SSF52540">
    <property type="entry name" value="P-loop containing nucleoside triphosphate hydrolases"/>
    <property type="match status" value="1"/>
</dbReference>
<protein>
    <submittedName>
        <fullName evidence="4">Putative ABC transporter ATP-binding protein AlbC</fullName>
    </submittedName>
</protein>
<gene>
    <name evidence="4" type="primary">albC</name>
    <name evidence="4" type="ORF">D8855_09800</name>
</gene>
<dbReference type="PROSITE" id="PS50893">
    <property type="entry name" value="ABC_TRANSPORTER_2"/>
    <property type="match status" value="1"/>
</dbReference>
<dbReference type="InterPro" id="IPR003593">
    <property type="entry name" value="AAA+_ATPase"/>
</dbReference>
<dbReference type="EMBL" id="RJNR01000031">
    <property type="protein sequence ID" value="RSI78030.1"/>
    <property type="molecule type" value="Genomic_DNA"/>
</dbReference>
<dbReference type="PANTHER" id="PTHR42939:SF1">
    <property type="entry name" value="ABC TRANSPORTER ATP-BINDING PROTEIN ALBC-RELATED"/>
    <property type="match status" value="1"/>
</dbReference>
<keyword evidence="2" id="KW-0547">Nucleotide-binding</keyword>
<proteinExistence type="predicted"/>
<dbReference type="PANTHER" id="PTHR42939">
    <property type="entry name" value="ABC TRANSPORTER ATP-BINDING PROTEIN ALBC-RELATED"/>
    <property type="match status" value="1"/>
</dbReference>
<dbReference type="Proteomes" id="UP000277742">
    <property type="component" value="Unassembled WGS sequence"/>
</dbReference>
<sequence length="230" mass="27255">MTTLLELKKLNFAYVKNSKILDNIDLILNQNKVYGLIGKNGAGKTTFIKTLSSVFNNNVFTLEYFKFFDKEVQLSSEFYRQNKYTVFTESESFLNWTFLQYLEMVCQLYNCSIERKRLEFLVNGFKFEEYCQKEIRDLSTGNKKKVFLIVGLYLRRPLLILDEPFDGLDFESTEFLYKMLLEYKQYGTVLLSTHFAESVVRVCDYLYILENAHINLFQGNVSEWLESIRK</sequence>
<evidence type="ECO:0000313" key="4">
    <source>
        <dbReference type="EMBL" id="RSI78030.1"/>
    </source>
</evidence>
<keyword evidence="3 4" id="KW-0067">ATP-binding</keyword>
<accession>A0A3R9IGC5</accession>
<evidence type="ECO:0000256" key="2">
    <source>
        <dbReference type="ARBA" id="ARBA00022741"/>
    </source>
</evidence>